<name>A0A074IRV1_STRSL</name>
<dbReference type="EMBL" id="JJMT01000007">
    <property type="protein sequence ID" value="KEO45995.1"/>
    <property type="molecule type" value="Genomic_DNA"/>
</dbReference>
<dbReference type="Gene3D" id="1.10.260.40">
    <property type="entry name" value="lambda repressor-like DNA-binding domains"/>
    <property type="match status" value="1"/>
</dbReference>
<dbReference type="SMART" id="SM00530">
    <property type="entry name" value="HTH_XRE"/>
    <property type="match status" value="1"/>
</dbReference>
<gene>
    <name evidence="2" type="ORF">DL07_10650</name>
</gene>
<dbReference type="PANTHER" id="PTHR46558:SF11">
    <property type="entry name" value="HTH-TYPE TRANSCRIPTIONAL REGULATOR XRE"/>
    <property type="match status" value="1"/>
</dbReference>
<evidence type="ECO:0000256" key="1">
    <source>
        <dbReference type="ARBA" id="ARBA00023125"/>
    </source>
</evidence>
<evidence type="ECO:0000313" key="3">
    <source>
        <dbReference type="Proteomes" id="UP000027855"/>
    </source>
</evidence>
<dbReference type="PROSITE" id="PS50943">
    <property type="entry name" value="HTH_CROC1"/>
    <property type="match status" value="1"/>
</dbReference>
<protein>
    <submittedName>
        <fullName evidence="2">XRE family transcriptional regulator</fullName>
    </submittedName>
</protein>
<comment type="caution">
    <text evidence="2">The sequence shown here is derived from an EMBL/GenBank/DDBJ whole genome shotgun (WGS) entry which is preliminary data.</text>
</comment>
<accession>A0A074IRV1</accession>
<dbReference type="SUPFAM" id="SSF47413">
    <property type="entry name" value="lambda repressor-like DNA-binding domains"/>
    <property type="match status" value="1"/>
</dbReference>
<dbReference type="RefSeq" id="WP_037601283.1">
    <property type="nucleotide sequence ID" value="NZ_CP145860.1"/>
</dbReference>
<organism evidence="2 3">
    <name type="scientific">Streptococcus salivarius</name>
    <dbReference type="NCBI Taxonomy" id="1304"/>
    <lineage>
        <taxon>Bacteria</taxon>
        <taxon>Bacillati</taxon>
        <taxon>Bacillota</taxon>
        <taxon>Bacilli</taxon>
        <taxon>Lactobacillales</taxon>
        <taxon>Streptococcaceae</taxon>
        <taxon>Streptococcus</taxon>
    </lineage>
</organism>
<sequence length="170" mass="19645">MTFIIQNFGPNLARLRIEKGVSQTQLAEDLGIGKQSISDYEKQKSYPTFANLDKIAEYFNATPTQLFGTSKEIELEKSVLESNEYSDKVSEILKAVKYIEHFLHTNGQHLEDLLYLTRGNQLYTEDGEELYIDPTSQKRTFHTQYEPGFIVAREKSPLELLIENKELFDK</sequence>
<dbReference type="Proteomes" id="UP000027855">
    <property type="component" value="Unassembled WGS sequence"/>
</dbReference>
<evidence type="ECO:0000313" key="2">
    <source>
        <dbReference type="EMBL" id="KEO45995.1"/>
    </source>
</evidence>
<dbReference type="GO" id="GO:0003677">
    <property type="term" value="F:DNA binding"/>
    <property type="evidence" value="ECO:0007669"/>
    <property type="project" value="UniProtKB-KW"/>
</dbReference>
<dbReference type="InterPro" id="IPR010982">
    <property type="entry name" value="Lambda_DNA-bd_dom_sf"/>
</dbReference>
<proteinExistence type="predicted"/>
<dbReference type="PANTHER" id="PTHR46558">
    <property type="entry name" value="TRACRIPTIONAL REGULATORY PROTEIN-RELATED-RELATED"/>
    <property type="match status" value="1"/>
</dbReference>
<keyword evidence="1" id="KW-0238">DNA-binding</keyword>
<reference evidence="2 3" key="1">
    <citation type="submission" date="2014-04" db="EMBL/GenBank/DDBJ databases">
        <title>Variable characteristics of bacteriocin-producing Streptococcus salivarius strains isolated from Malaysian subjects.</title>
        <authorList>
            <person name="Philip K."/>
            <person name="Barbour A."/>
        </authorList>
    </citation>
    <scope>NUCLEOTIDE SEQUENCE [LARGE SCALE GENOMIC DNA]</scope>
    <source>
        <strain evidence="2 3">NU10</strain>
    </source>
</reference>
<dbReference type="AlphaFoldDB" id="A0A074IRV1"/>
<dbReference type="InterPro" id="IPR001387">
    <property type="entry name" value="Cro/C1-type_HTH"/>
</dbReference>
<dbReference type="Pfam" id="PF01381">
    <property type="entry name" value="HTH_3"/>
    <property type="match status" value="1"/>
</dbReference>
<dbReference type="CDD" id="cd00093">
    <property type="entry name" value="HTH_XRE"/>
    <property type="match status" value="1"/>
</dbReference>